<dbReference type="EMBL" id="CAGKOT010000042">
    <property type="protein sequence ID" value="CAB5380107.1"/>
    <property type="molecule type" value="Genomic_DNA"/>
</dbReference>
<name>A0A915Z8M7_9GLOM</name>
<protein>
    <submittedName>
        <fullName evidence="2">Uncharacterized protein</fullName>
    </submittedName>
</protein>
<feature type="compositionally biased region" description="Acidic residues" evidence="1">
    <location>
        <begin position="162"/>
        <end position="182"/>
    </location>
</feature>
<feature type="region of interest" description="Disordered" evidence="1">
    <location>
        <begin position="99"/>
        <end position="182"/>
    </location>
</feature>
<evidence type="ECO:0000313" key="4">
    <source>
        <dbReference type="EMBL" id="CAB5388459.1"/>
    </source>
</evidence>
<organism evidence="2 5">
    <name type="scientific">Rhizophagus irregularis</name>
    <dbReference type="NCBI Taxonomy" id="588596"/>
    <lineage>
        <taxon>Eukaryota</taxon>
        <taxon>Fungi</taxon>
        <taxon>Fungi incertae sedis</taxon>
        <taxon>Mucoromycota</taxon>
        <taxon>Glomeromycotina</taxon>
        <taxon>Glomeromycetes</taxon>
        <taxon>Glomerales</taxon>
        <taxon>Glomeraceae</taxon>
        <taxon>Rhizophagus</taxon>
    </lineage>
</organism>
<comment type="caution">
    <text evidence="2">The sequence shown here is derived from an EMBL/GenBank/DDBJ whole genome shotgun (WGS) entry which is preliminary data.</text>
</comment>
<dbReference type="Proteomes" id="UP000684084">
    <property type="component" value="Unassembled WGS sequence"/>
</dbReference>
<dbReference type="EMBL" id="CAGKOT010000061">
    <property type="protein sequence ID" value="CAB5388459.1"/>
    <property type="molecule type" value="Genomic_DNA"/>
</dbReference>
<feature type="compositionally biased region" description="Acidic residues" evidence="1">
    <location>
        <begin position="103"/>
        <end position="155"/>
    </location>
</feature>
<evidence type="ECO:0000313" key="5">
    <source>
        <dbReference type="Proteomes" id="UP000684084"/>
    </source>
</evidence>
<evidence type="ECO:0000256" key="1">
    <source>
        <dbReference type="SAM" id="MobiDB-lite"/>
    </source>
</evidence>
<gene>
    <name evidence="2" type="ORF">CHRIB12_LOCUS11179</name>
    <name evidence="3" type="ORF">CHRIB12_LOCUS16922</name>
    <name evidence="4" type="ORF">CHRIB12_LOCUS20614</name>
</gene>
<evidence type="ECO:0000313" key="2">
    <source>
        <dbReference type="EMBL" id="CAB5367132.1"/>
    </source>
</evidence>
<reference evidence="2" key="1">
    <citation type="submission" date="2020-05" db="EMBL/GenBank/DDBJ databases">
        <authorList>
            <person name="Rincon C."/>
            <person name="Sanders R I."/>
            <person name="Robbins C."/>
            <person name="Chaturvedi A."/>
        </authorList>
    </citation>
    <scope>NUCLEOTIDE SEQUENCE</scope>
    <source>
        <strain evidence="2">CHB12</strain>
    </source>
</reference>
<proteinExistence type="predicted"/>
<dbReference type="EMBL" id="CAGKOT010000023">
    <property type="protein sequence ID" value="CAB5367132.1"/>
    <property type="molecule type" value="Genomic_DNA"/>
</dbReference>
<sequence length="220" mass="25468">MMSQNPETIFCKCFICKGEHPELGGKIVSIGTFRRHRKKESTWSNSTSIQNIISSAENLEFLSNSCLNLNIDESNRNNNTYGEQFQNDFQNDLIMNESQYNSSDEESQNNNEEESQNNNSSDEESQNNNEDEESQNNNSSDEESQNNNSSDEELQNDNSSDKDEESQINNSSDEESPNEDELQDYYMREIQEYEYNYDMQEVLFQDDESSGSLFLNNGKF</sequence>
<dbReference type="AlphaFoldDB" id="A0A915Z8M7"/>
<dbReference type="OrthoDB" id="2389607at2759"/>
<accession>A0A915Z8M7</accession>
<evidence type="ECO:0000313" key="3">
    <source>
        <dbReference type="EMBL" id="CAB5380107.1"/>
    </source>
</evidence>